<evidence type="ECO:0000259" key="3">
    <source>
        <dbReference type="Pfam" id="PF11774"/>
    </source>
</evidence>
<keyword evidence="1" id="KW-0238">DNA-binding</keyword>
<evidence type="ECO:0008006" key="7">
    <source>
        <dbReference type="Google" id="ProtNLM"/>
    </source>
</evidence>
<name>A0AAW8NF87_PSEOX</name>
<dbReference type="Pfam" id="PF11774">
    <property type="entry name" value="Lsr2"/>
    <property type="match status" value="1"/>
</dbReference>
<dbReference type="InterPro" id="IPR024412">
    <property type="entry name" value="Lsr2_dim_dom"/>
</dbReference>
<sequence length="112" mass="12514">MAKETKIIIRDDLDGSEDAKSYKFGWGDDQYEIDLSDANAKELQDFLGRYIDAAAKVTSRLPRGERSSAPKSGSNKEELQAIRAWAQKEGLNVAPRGRVAQDIQEKYRAAHS</sequence>
<dbReference type="GeneID" id="97424573"/>
<evidence type="ECO:0000256" key="2">
    <source>
        <dbReference type="SAM" id="MobiDB-lite"/>
    </source>
</evidence>
<dbReference type="Gene3D" id="3.30.60.230">
    <property type="entry name" value="Lsr2, dimerization domain"/>
    <property type="match status" value="1"/>
</dbReference>
<dbReference type="InterPro" id="IPR036625">
    <property type="entry name" value="E3-bd_dom_sf"/>
</dbReference>
<organism evidence="5 6">
    <name type="scientific">Pseudarthrobacter oxydans</name>
    <name type="common">Arthrobacter oxydans</name>
    <dbReference type="NCBI Taxonomy" id="1671"/>
    <lineage>
        <taxon>Bacteria</taxon>
        <taxon>Bacillati</taxon>
        <taxon>Actinomycetota</taxon>
        <taxon>Actinomycetes</taxon>
        <taxon>Micrococcales</taxon>
        <taxon>Micrococcaceae</taxon>
        <taxon>Pseudarthrobacter</taxon>
    </lineage>
</organism>
<dbReference type="RefSeq" id="WP_310114688.1">
    <property type="nucleotide sequence ID" value="NZ_JAVDTN010000027.1"/>
</dbReference>
<evidence type="ECO:0000313" key="5">
    <source>
        <dbReference type="EMBL" id="MDR7166186.1"/>
    </source>
</evidence>
<dbReference type="InterPro" id="IPR042261">
    <property type="entry name" value="Lsr2-like_dimerization"/>
</dbReference>
<dbReference type="AlphaFoldDB" id="A0AAW8NF87"/>
<dbReference type="EMBL" id="JAVDWN010000031">
    <property type="protein sequence ID" value="MDR7166186.1"/>
    <property type="molecule type" value="Genomic_DNA"/>
</dbReference>
<comment type="caution">
    <text evidence="5">The sequence shown here is derived from an EMBL/GenBank/DDBJ whole genome shotgun (WGS) entry which is preliminary data.</text>
</comment>
<protein>
    <recommendedName>
        <fullName evidence="7">Lsr2 family protein</fullName>
    </recommendedName>
</protein>
<reference evidence="5" key="1">
    <citation type="submission" date="2023-07" db="EMBL/GenBank/DDBJ databases">
        <title>Sorghum-associated microbial communities from plants grown in Nebraska, USA.</title>
        <authorList>
            <person name="Schachtman D."/>
        </authorList>
    </citation>
    <scope>NUCLEOTIDE SEQUENCE</scope>
    <source>
        <strain evidence="5">BE261</strain>
    </source>
</reference>
<dbReference type="GO" id="GO:0016746">
    <property type="term" value="F:acyltransferase activity"/>
    <property type="evidence" value="ECO:0007669"/>
    <property type="project" value="InterPro"/>
</dbReference>
<dbReference type="Proteomes" id="UP001262032">
    <property type="component" value="Unassembled WGS sequence"/>
</dbReference>
<dbReference type="Gene3D" id="4.10.320.10">
    <property type="entry name" value="E3-binding domain"/>
    <property type="match status" value="1"/>
</dbReference>
<feature type="compositionally biased region" description="Basic and acidic residues" evidence="2">
    <location>
        <begin position="62"/>
        <end position="78"/>
    </location>
</feature>
<dbReference type="InterPro" id="IPR055370">
    <property type="entry name" value="Lsr2_DNA-bd"/>
</dbReference>
<evidence type="ECO:0000259" key="4">
    <source>
        <dbReference type="Pfam" id="PF23359"/>
    </source>
</evidence>
<accession>A0AAW8NF87</accession>
<proteinExistence type="predicted"/>
<gene>
    <name evidence="5" type="ORF">J2X12_004240</name>
</gene>
<feature type="region of interest" description="Disordered" evidence="2">
    <location>
        <begin position="59"/>
        <end position="78"/>
    </location>
</feature>
<evidence type="ECO:0000313" key="6">
    <source>
        <dbReference type="Proteomes" id="UP001262032"/>
    </source>
</evidence>
<evidence type="ECO:0000256" key="1">
    <source>
        <dbReference type="ARBA" id="ARBA00023125"/>
    </source>
</evidence>
<feature type="domain" description="Lsr2 DNA-binding" evidence="4">
    <location>
        <begin position="75"/>
        <end position="110"/>
    </location>
</feature>
<dbReference type="Pfam" id="PF23359">
    <property type="entry name" value="Lsr2_DNA-bd"/>
    <property type="match status" value="1"/>
</dbReference>
<dbReference type="GO" id="GO:0003677">
    <property type="term" value="F:DNA binding"/>
    <property type="evidence" value="ECO:0007669"/>
    <property type="project" value="UniProtKB-KW"/>
</dbReference>
<feature type="domain" description="Lsr2 dimerization" evidence="3">
    <location>
        <begin position="1"/>
        <end position="57"/>
    </location>
</feature>